<reference evidence="2" key="1">
    <citation type="journal article" date="2014" name="Front. Microbiol.">
        <title>High frequency of phylogenetically diverse reductive dehalogenase-homologous genes in deep subseafloor sedimentary metagenomes.</title>
        <authorList>
            <person name="Kawai M."/>
            <person name="Futagami T."/>
            <person name="Toyoda A."/>
            <person name="Takaki Y."/>
            <person name="Nishi S."/>
            <person name="Hori S."/>
            <person name="Arai W."/>
            <person name="Tsubouchi T."/>
            <person name="Morono Y."/>
            <person name="Uchiyama I."/>
            <person name="Ito T."/>
            <person name="Fujiyama A."/>
            <person name="Inagaki F."/>
            <person name="Takami H."/>
        </authorList>
    </citation>
    <scope>NUCLEOTIDE SEQUENCE</scope>
    <source>
        <strain evidence="2">Expedition CK06-06</strain>
    </source>
</reference>
<organism evidence="2">
    <name type="scientific">marine sediment metagenome</name>
    <dbReference type="NCBI Taxonomy" id="412755"/>
    <lineage>
        <taxon>unclassified sequences</taxon>
        <taxon>metagenomes</taxon>
        <taxon>ecological metagenomes</taxon>
    </lineage>
</organism>
<protein>
    <submittedName>
        <fullName evidence="2">Uncharacterized protein</fullName>
    </submittedName>
</protein>
<name>X0WGZ8_9ZZZZ</name>
<dbReference type="EMBL" id="BARS01033250">
    <property type="protein sequence ID" value="GAG23818.1"/>
    <property type="molecule type" value="Genomic_DNA"/>
</dbReference>
<feature type="region of interest" description="Disordered" evidence="1">
    <location>
        <begin position="1"/>
        <end position="25"/>
    </location>
</feature>
<comment type="caution">
    <text evidence="2">The sequence shown here is derived from an EMBL/GenBank/DDBJ whole genome shotgun (WGS) entry which is preliminary data.</text>
</comment>
<sequence length="88" mass="9792">MVVCDTKQGKSSYKEDKATASEAGTMTEKPTLDKIIQQGIYIRLVDDKKVVYDCLCGKGKELVARQDALEPTVCPFCGSKFLDMRLLK</sequence>
<evidence type="ECO:0000313" key="2">
    <source>
        <dbReference type="EMBL" id="GAG23818.1"/>
    </source>
</evidence>
<gene>
    <name evidence="2" type="ORF">S01H1_51524</name>
</gene>
<proteinExistence type="predicted"/>
<dbReference type="AlphaFoldDB" id="X0WGZ8"/>
<accession>X0WGZ8</accession>
<evidence type="ECO:0000256" key="1">
    <source>
        <dbReference type="SAM" id="MobiDB-lite"/>
    </source>
</evidence>